<organism evidence="1 2">
    <name type="scientific">Luteimonas cucumeris</name>
    <dbReference type="NCBI Taxonomy" id="985012"/>
    <lineage>
        <taxon>Bacteria</taxon>
        <taxon>Pseudomonadati</taxon>
        <taxon>Pseudomonadota</taxon>
        <taxon>Gammaproteobacteria</taxon>
        <taxon>Lysobacterales</taxon>
        <taxon>Lysobacteraceae</taxon>
        <taxon>Luteimonas</taxon>
    </lineage>
</organism>
<dbReference type="RefSeq" id="WP_144898020.1">
    <property type="nucleotide sequence ID" value="NZ_VLKN01000001.1"/>
</dbReference>
<proteinExistence type="predicted"/>
<dbReference type="OrthoDB" id="6039268at2"/>
<keyword evidence="2" id="KW-1185">Reference proteome</keyword>
<evidence type="ECO:0000313" key="1">
    <source>
        <dbReference type="EMBL" id="TWI06228.1"/>
    </source>
</evidence>
<sequence length="174" mass="18457">MKRKYSASLALALWLCVVAWVSAMIVAKPSVGRHSPDEDEAAAIAQLQLNINHDRQLLAALDALEATGNAIPVDLAVAAPAPESTSLAMTTSADGEPVVAARRLSLILSTDRGHRAVIDEQLVRVGTRLADGSRVHRIGRDRVEIEDAAGERLLLQLPAPFSAQQTASLPGSSR</sequence>
<dbReference type="Proteomes" id="UP000315167">
    <property type="component" value="Unassembled WGS sequence"/>
</dbReference>
<dbReference type="EMBL" id="VLKN01000001">
    <property type="protein sequence ID" value="TWI06228.1"/>
    <property type="molecule type" value="Genomic_DNA"/>
</dbReference>
<protein>
    <submittedName>
        <fullName evidence="1">Uncharacterized protein</fullName>
    </submittedName>
</protein>
<evidence type="ECO:0000313" key="2">
    <source>
        <dbReference type="Proteomes" id="UP000315167"/>
    </source>
</evidence>
<gene>
    <name evidence="1" type="ORF">IP90_00493</name>
</gene>
<reference evidence="1 2" key="1">
    <citation type="journal article" date="2015" name="Stand. Genomic Sci.">
        <title>Genomic Encyclopedia of Bacterial and Archaeal Type Strains, Phase III: the genomes of soil and plant-associated and newly described type strains.</title>
        <authorList>
            <person name="Whitman W.B."/>
            <person name="Woyke T."/>
            <person name="Klenk H.P."/>
            <person name="Zhou Y."/>
            <person name="Lilburn T.G."/>
            <person name="Beck B.J."/>
            <person name="De Vos P."/>
            <person name="Vandamme P."/>
            <person name="Eisen J.A."/>
            <person name="Garrity G."/>
            <person name="Hugenholtz P."/>
            <person name="Kyrpides N.C."/>
        </authorList>
    </citation>
    <scope>NUCLEOTIDE SEQUENCE [LARGE SCALE GENOMIC DNA]</scope>
    <source>
        <strain evidence="1 2">CGMCC 1.10821</strain>
    </source>
</reference>
<accession>A0A562LF44</accession>
<name>A0A562LF44_9GAMM</name>
<dbReference type="AlphaFoldDB" id="A0A562LF44"/>
<comment type="caution">
    <text evidence="1">The sequence shown here is derived from an EMBL/GenBank/DDBJ whole genome shotgun (WGS) entry which is preliminary data.</text>
</comment>